<feature type="compositionally biased region" description="Polar residues" evidence="1">
    <location>
        <begin position="60"/>
        <end position="69"/>
    </location>
</feature>
<accession>A0A837D6I2</accession>
<dbReference type="AlphaFoldDB" id="A0A837D6I2"/>
<evidence type="ECO:0000313" key="2">
    <source>
        <dbReference type="EMBL" id="KHF42251.1"/>
    </source>
</evidence>
<evidence type="ECO:0000313" key="3">
    <source>
        <dbReference type="Proteomes" id="UP000030848"/>
    </source>
</evidence>
<sequence length="69" mass="7857">MMSSHDDHIPDRPSEPEPPDRPEPDADRKKKHPGLDRLPTRDVPEPPNRDEIRPEGDGTPDTNTFEPPE</sequence>
<evidence type="ECO:0000256" key="1">
    <source>
        <dbReference type="SAM" id="MobiDB-lite"/>
    </source>
</evidence>
<name>A0A837D6I2_9PSEU</name>
<feature type="compositionally biased region" description="Basic and acidic residues" evidence="1">
    <location>
        <begin position="1"/>
        <end position="56"/>
    </location>
</feature>
<reference evidence="2 3" key="1">
    <citation type="submission" date="2014-10" db="EMBL/GenBank/DDBJ databases">
        <title>Genome sequence of Micropolyspora internatus JCM3315.</title>
        <authorList>
            <person name="Shin S.-K."/>
            <person name="Yi H."/>
        </authorList>
    </citation>
    <scope>NUCLEOTIDE SEQUENCE [LARGE SCALE GENOMIC DNA]</scope>
    <source>
        <strain evidence="2 3">JCM 3315</strain>
    </source>
</reference>
<organism evidence="2 3">
    <name type="scientific">Saccharomonospora viridis</name>
    <dbReference type="NCBI Taxonomy" id="1852"/>
    <lineage>
        <taxon>Bacteria</taxon>
        <taxon>Bacillati</taxon>
        <taxon>Actinomycetota</taxon>
        <taxon>Actinomycetes</taxon>
        <taxon>Pseudonocardiales</taxon>
        <taxon>Pseudonocardiaceae</taxon>
        <taxon>Saccharomonospora</taxon>
    </lineage>
</organism>
<dbReference type="Proteomes" id="UP000030848">
    <property type="component" value="Unassembled WGS sequence"/>
</dbReference>
<dbReference type="EMBL" id="JRZE01000008">
    <property type="protein sequence ID" value="KHF42251.1"/>
    <property type="molecule type" value="Genomic_DNA"/>
</dbReference>
<protein>
    <submittedName>
        <fullName evidence="2">Uncharacterized protein</fullName>
    </submittedName>
</protein>
<gene>
    <name evidence="2" type="ORF">MINT15_40570</name>
</gene>
<feature type="region of interest" description="Disordered" evidence="1">
    <location>
        <begin position="1"/>
        <end position="69"/>
    </location>
</feature>
<comment type="caution">
    <text evidence="2">The sequence shown here is derived from an EMBL/GenBank/DDBJ whole genome shotgun (WGS) entry which is preliminary data.</text>
</comment>
<dbReference type="RefSeq" id="WP_331379124.1">
    <property type="nucleotide sequence ID" value="NZ_CALJZO010000040.1"/>
</dbReference>
<proteinExistence type="predicted"/>